<evidence type="ECO:0000256" key="3">
    <source>
        <dbReference type="ARBA" id="ARBA00023027"/>
    </source>
</evidence>
<name>A0A5M9QMK3_9HELI</name>
<dbReference type="InterPro" id="IPR001732">
    <property type="entry name" value="UDP-Glc/GDP-Man_DH_N"/>
</dbReference>
<gene>
    <name evidence="6" type="ORF">F4V45_04880</name>
</gene>
<dbReference type="AlphaFoldDB" id="A0A5M9QMK3"/>
<comment type="similarity">
    <text evidence="1">Belongs to the UDP-glucose/GDP-mannose dehydrogenase family.</text>
</comment>
<dbReference type="Pfam" id="PF03720">
    <property type="entry name" value="UDPG_MGDP_dh_C"/>
    <property type="match status" value="1"/>
</dbReference>
<dbReference type="PIRSF" id="PIRSF500136">
    <property type="entry name" value="UDP_ManNAc_DH"/>
    <property type="match status" value="1"/>
</dbReference>
<sequence>MVSCVKCKKRDSALRDKSLIASPRLCDRHLSLISARGSQSKDFSSQNLESHSGFDKTAEIDKQLTSKSNLPQNERSEVSLENFQNLQSPTAIPRILEENQANQLSLRVDLSTKQSNSAQAESNQINGARKACNLESVVGGLGGERGDKGGDFAIQAPPSPLERTLSQAKLESSNTAKKVDSSMDCHALPCKARNDRKLDSANTAILSEPAKDSRICDEKSGLSSDWQGSYLSGNDRRQSRRIADLSRKAESISKKPTPQQTKPQAAGFCDDFASFQGAGAGIYLSGNEQARAAESSKSAQKPTPTTIAVIGLGYVGLPLALTFGAKYPTIGFDINATRVKQLQEKLDSSGECGLQDFLQAPLAHFSSEPSELAQATIYLIAVPTPITKDKLPDLSYLQSACELVGSMLKVGDIVVFESTTYPTCTRNFCVPLLESTSKLQLNRDFCVGYSPERINPADKTHSLSQIVKITSGSSKESAEIIDRLYASVIPAGTHCVSSIEIAEASKALENAQRDVNIAFMNEAYMLFDTLGLDMAEILQAARTKWNFLPFYPGLVGGHCISVDPYYLSYIAKLQGFSPTLLTKARIVNEAMPSFIASKFAKQLESAGVELQGARVLVVGFAFKKDCRDMRNTKVPHLCYELESLGLEVEVLDSLIDRDRAKLEYGISVLESKQLLAASDDSGYDGVLCNVLHTCDAHIDLASLCKPCSALVFVSP</sequence>
<dbReference type="InterPro" id="IPR014027">
    <property type="entry name" value="UDP-Glc/GDP-Man_DH_C"/>
</dbReference>
<feature type="compositionally biased region" description="Polar residues" evidence="4">
    <location>
        <begin position="221"/>
        <end position="232"/>
    </location>
</feature>
<dbReference type="SUPFAM" id="SSF48179">
    <property type="entry name" value="6-phosphogluconate dehydrogenase C-terminal domain-like"/>
    <property type="match status" value="1"/>
</dbReference>
<evidence type="ECO:0000256" key="2">
    <source>
        <dbReference type="ARBA" id="ARBA00023002"/>
    </source>
</evidence>
<keyword evidence="2" id="KW-0560">Oxidoreductase</keyword>
<comment type="caution">
    <text evidence="6">The sequence shown here is derived from an EMBL/GenBank/DDBJ whole genome shotgun (WGS) entry which is preliminary data.</text>
</comment>
<evidence type="ECO:0000313" key="6">
    <source>
        <dbReference type="EMBL" id="KAA8709608.1"/>
    </source>
</evidence>
<dbReference type="Gene3D" id="3.40.50.720">
    <property type="entry name" value="NAD(P)-binding Rossmann-like Domain"/>
    <property type="match status" value="2"/>
</dbReference>
<dbReference type="SUPFAM" id="SSF51735">
    <property type="entry name" value="NAD(P)-binding Rossmann-fold domains"/>
    <property type="match status" value="1"/>
</dbReference>
<dbReference type="SUPFAM" id="SSF52413">
    <property type="entry name" value="UDP-glucose/GDP-mannose dehydrogenase C-terminal domain"/>
    <property type="match status" value="1"/>
</dbReference>
<dbReference type="InterPro" id="IPR036220">
    <property type="entry name" value="UDP-Glc/GDP-Man_DH_C_sf"/>
</dbReference>
<dbReference type="Pfam" id="PF03721">
    <property type="entry name" value="UDPG_MGDP_dh_N"/>
    <property type="match status" value="1"/>
</dbReference>
<dbReference type="GO" id="GO:0016628">
    <property type="term" value="F:oxidoreductase activity, acting on the CH-CH group of donors, NAD or NADP as acceptor"/>
    <property type="evidence" value="ECO:0007669"/>
    <property type="project" value="InterPro"/>
</dbReference>
<dbReference type="InterPro" id="IPR017476">
    <property type="entry name" value="UDP-Glc/GDP-Man"/>
</dbReference>
<dbReference type="GO" id="GO:0016616">
    <property type="term" value="F:oxidoreductase activity, acting on the CH-OH group of donors, NAD or NADP as acceptor"/>
    <property type="evidence" value="ECO:0007669"/>
    <property type="project" value="InterPro"/>
</dbReference>
<dbReference type="InterPro" id="IPR008927">
    <property type="entry name" value="6-PGluconate_DH-like_C_sf"/>
</dbReference>
<dbReference type="PIRSF" id="PIRSF000124">
    <property type="entry name" value="UDPglc_GDPman_dh"/>
    <property type="match status" value="1"/>
</dbReference>
<dbReference type="InterPro" id="IPR028359">
    <property type="entry name" value="UDP_ManNAc/GlcNAc_DH"/>
</dbReference>
<keyword evidence="3" id="KW-0520">NAD</keyword>
<dbReference type="EMBL" id="VXKE01000014">
    <property type="protein sequence ID" value="KAA8709608.1"/>
    <property type="molecule type" value="Genomic_DNA"/>
</dbReference>
<dbReference type="NCBIfam" id="TIGR03026">
    <property type="entry name" value="NDP-sugDHase"/>
    <property type="match status" value="1"/>
</dbReference>
<evidence type="ECO:0000256" key="4">
    <source>
        <dbReference type="SAM" id="MobiDB-lite"/>
    </source>
</evidence>
<dbReference type="InterPro" id="IPR036291">
    <property type="entry name" value="NAD(P)-bd_dom_sf"/>
</dbReference>
<feature type="compositionally biased region" description="Polar residues" evidence="4">
    <location>
        <begin position="254"/>
        <end position="263"/>
    </location>
</feature>
<evidence type="ECO:0000259" key="5">
    <source>
        <dbReference type="SMART" id="SM00984"/>
    </source>
</evidence>
<accession>A0A5M9QMK3</accession>
<reference evidence="6 7" key="1">
    <citation type="submission" date="2019-09" db="EMBL/GenBank/DDBJ databases">
        <title>Draft genome sequence of various Type strains from the CCUG.</title>
        <authorList>
            <person name="Pineiro-Iglesias B."/>
            <person name="Tunovic T."/>
            <person name="Unosson C."/>
            <person name="Inganas E."/>
            <person name="Ohlen M."/>
            <person name="Cardew S."/>
            <person name="Jensie-Markopoulos S."/>
            <person name="Salva-Serra F."/>
            <person name="Jaen-Luchoro D."/>
            <person name="Karlsson R."/>
            <person name="Svensson-Stadler L."/>
            <person name="Chun J."/>
            <person name="Moore E."/>
        </authorList>
    </citation>
    <scope>NUCLEOTIDE SEQUENCE [LARGE SCALE GENOMIC DNA]</scope>
    <source>
        <strain evidence="6 7">CCUG 32756T</strain>
    </source>
</reference>
<organism evidence="6 7">
    <name type="scientific">Helicobacter canis</name>
    <dbReference type="NCBI Taxonomy" id="29419"/>
    <lineage>
        <taxon>Bacteria</taxon>
        <taxon>Pseudomonadati</taxon>
        <taxon>Campylobacterota</taxon>
        <taxon>Epsilonproteobacteria</taxon>
        <taxon>Campylobacterales</taxon>
        <taxon>Helicobacteraceae</taxon>
        <taxon>Helicobacter</taxon>
    </lineage>
</organism>
<feature type="domain" description="UDP-glucose/GDP-mannose dehydrogenase C-terminal" evidence="5">
    <location>
        <begin position="616"/>
        <end position="706"/>
    </location>
</feature>
<dbReference type="SMART" id="SM00984">
    <property type="entry name" value="UDPG_MGDP_dh_C"/>
    <property type="match status" value="1"/>
</dbReference>
<dbReference type="GO" id="GO:0000271">
    <property type="term" value="P:polysaccharide biosynthetic process"/>
    <property type="evidence" value="ECO:0007669"/>
    <property type="project" value="InterPro"/>
</dbReference>
<evidence type="ECO:0000256" key="1">
    <source>
        <dbReference type="ARBA" id="ARBA00006601"/>
    </source>
</evidence>
<proteinExistence type="inferred from homology"/>
<evidence type="ECO:0000313" key="7">
    <source>
        <dbReference type="Proteomes" id="UP000323707"/>
    </source>
</evidence>
<feature type="region of interest" description="Disordered" evidence="4">
    <location>
        <begin position="212"/>
        <end position="240"/>
    </location>
</feature>
<dbReference type="Pfam" id="PF00984">
    <property type="entry name" value="UDPG_MGDP_dh"/>
    <property type="match status" value="1"/>
</dbReference>
<dbReference type="InterPro" id="IPR014026">
    <property type="entry name" value="UDP-Glc/GDP-Man_DH_dimer"/>
</dbReference>
<protein>
    <submittedName>
        <fullName evidence="6">Nucleotide sugar dehydrogenase</fullName>
    </submittedName>
</protein>
<dbReference type="PANTHER" id="PTHR43491">
    <property type="entry name" value="UDP-N-ACETYL-D-MANNOSAMINE DEHYDROGENASE"/>
    <property type="match status" value="1"/>
</dbReference>
<feature type="region of interest" description="Disordered" evidence="4">
    <location>
        <begin position="246"/>
        <end position="265"/>
    </location>
</feature>
<dbReference type="GO" id="GO:0051287">
    <property type="term" value="F:NAD binding"/>
    <property type="evidence" value="ECO:0007669"/>
    <property type="project" value="InterPro"/>
</dbReference>
<dbReference type="PANTHER" id="PTHR43491:SF2">
    <property type="entry name" value="UDP-N-ACETYL-D-MANNOSAMINE DEHYDROGENASE"/>
    <property type="match status" value="1"/>
</dbReference>
<dbReference type="Proteomes" id="UP000323707">
    <property type="component" value="Unassembled WGS sequence"/>
</dbReference>